<protein>
    <submittedName>
        <fullName evidence="6">ABC transporter substrate-binding protein</fullName>
    </submittedName>
</protein>
<dbReference type="Proteomes" id="UP001500618">
    <property type="component" value="Unassembled WGS sequence"/>
</dbReference>
<evidence type="ECO:0000256" key="4">
    <source>
        <dbReference type="ARBA" id="ARBA00022729"/>
    </source>
</evidence>
<reference evidence="6 7" key="1">
    <citation type="journal article" date="2019" name="Int. J. Syst. Evol. Microbiol.">
        <title>The Global Catalogue of Microorganisms (GCM) 10K type strain sequencing project: providing services to taxonomists for standard genome sequencing and annotation.</title>
        <authorList>
            <consortium name="The Broad Institute Genomics Platform"/>
            <consortium name="The Broad Institute Genome Sequencing Center for Infectious Disease"/>
            <person name="Wu L."/>
            <person name="Ma J."/>
        </authorList>
    </citation>
    <scope>NUCLEOTIDE SEQUENCE [LARGE SCALE GENOMIC DNA]</scope>
    <source>
        <strain evidence="6 7">JCM 14718</strain>
    </source>
</reference>
<accession>A0ABN2I9T0</accession>
<dbReference type="InterPro" id="IPR006059">
    <property type="entry name" value="SBP"/>
</dbReference>
<dbReference type="PROSITE" id="PS51257">
    <property type="entry name" value="PROKAR_LIPOPROTEIN"/>
    <property type="match status" value="1"/>
</dbReference>
<feature type="signal peptide" evidence="5">
    <location>
        <begin position="1"/>
        <end position="29"/>
    </location>
</feature>
<sequence length="469" mass="50118">MRRLTRGKGAVLVAAFAAVAMLGACSSAASNGGSGGTSTEAPGAEVLNGKGLVNVTFWHAMSGANGDALQKVTNAFNASHTGKIKVNLQFKNTYDDTLTAYKSALSNGQTPDILQVYDIGTRFMIDSQSILPMQSFVDKDKFDTSDIQPNIAGYYTIDKKLYSMPFNTSMPLMYINKTAFTKAGLDPNNPPKTLDDIMAAAKKLTVKDASGNVVQYGFGASLYGWFFEQWTAAANEEMCDASNGRSGRATSVKLDTPTHVKLMQWWTQMVNQGLALKLDSNTENGDNAFTAGKVAMTLESTGSLGGFLKATKGKFDIGTGFYPKVNASDTGGPIIGGASLWVVGKGKKPEQERASWEFIKYLASADTQATWHTSTGYFPISKSALTTSVDQAWVGQRPQFKTAITQLQNTKLTTATQGCALGTLPQTRKAVENAMQAIVLQGKDPKATFDATEASLKTTISQYNQSVGG</sequence>
<dbReference type="EMBL" id="BAAANY010000023">
    <property type="protein sequence ID" value="GAA1701039.1"/>
    <property type="molecule type" value="Genomic_DNA"/>
</dbReference>
<proteinExistence type="inferred from homology"/>
<evidence type="ECO:0000256" key="5">
    <source>
        <dbReference type="SAM" id="SignalP"/>
    </source>
</evidence>
<organism evidence="6 7">
    <name type="scientific">Fodinicola feengrottensis</name>
    <dbReference type="NCBI Taxonomy" id="435914"/>
    <lineage>
        <taxon>Bacteria</taxon>
        <taxon>Bacillati</taxon>
        <taxon>Actinomycetota</taxon>
        <taxon>Actinomycetes</taxon>
        <taxon>Mycobacteriales</taxon>
        <taxon>Fodinicola</taxon>
    </lineage>
</organism>
<dbReference type="CDD" id="cd14748">
    <property type="entry name" value="PBP2_UgpB"/>
    <property type="match status" value="1"/>
</dbReference>
<comment type="subcellular location">
    <subcellularLocation>
        <location evidence="1">Cell envelope</location>
    </subcellularLocation>
</comment>
<feature type="chain" id="PRO_5045865354" evidence="5">
    <location>
        <begin position="30"/>
        <end position="469"/>
    </location>
</feature>
<evidence type="ECO:0000256" key="3">
    <source>
        <dbReference type="ARBA" id="ARBA00022448"/>
    </source>
</evidence>
<dbReference type="PANTHER" id="PTHR43649">
    <property type="entry name" value="ARABINOSE-BINDING PROTEIN-RELATED"/>
    <property type="match status" value="1"/>
</dbReference>
<dbReference type="RefSeq" id="WP_344313518.1">
    <property type="nucleotide sequence ID" value="NZ_BAAANY010000023.1"/>
</dbReference>
<evidence type="ECO:0000256" key="1">
    <source>
        <dbReference type="ARBA" id="ARBA00004196"/>
    </source>
</evidence>
<keyword evidence="4 5" id="KW-0732">Signal</keyword>
<dbReference type="SUPFAM" id="SSF53850">
    <property type="entry name" value="Periplasmic binding protein-like II"/>
    <property type="match status" value="1"/>
</dbReference>
<comment type="similarity">
    <text evidence="2">Belongs to the bacterial solute-binding protein 1 family.</text>
</comment>
<name>A0ABN2I9T0_9ACTN</name>
<gene>
    <name evidence="6" type="ORF">GCM10009765_58240</name>
</gene>
<dbReference type="Gene3D" id="3.40.190.10">
    <property type="entry name" value="Periplasmic binding protein-like II"/>
    <property type="match status" value="2"/>
</dbReference>
<evidence type="ECO:0000313" key="7">
    <source>
        <dbReference type="Proteomes" id="UP001500618"/>
    </source>
</evidence>
<evidence type="ECO:0000313" key="6">
    <source>
        <dbReference type="EMBL" id="GAA1701039.1"/>
    </source>
</evidence>
<dbReference type="PANTHER" id="PTHR43649:SF31">
    <property type="entry name" value="SN-GLYCEROL-3-PHOSPHATE-BINDING PERIPLASMIC PROTEIN UGPB"/>
    <property type="match status" value="1"/>
</dbReference>
<dbReference type="Pfam" id="PF13416">
    <property type="entry name" value="SBP_bac_8"/>
    <property type="match status" value="1"/>
</dbReference>
<comment type="caution">
    <text evidence="6">The sequence shown here is derived from an EMBL/GenBank/DDBJ whole genome shotgun (WGS) entry which is preliminary data.</text>
</comment>
<dbReference type="InterPro" id="IPR050490">
    <property type="entry name" value="Bact_solute-bd_prot1"/>
</dbReference>
<keyword evidence="7" id="KW-1185">Reference proteome</keyword>
<keyword evidence="3" id="KW-0813">Transport</keyword>
<evidence type="ECO:0000256" key="2">
    <source>
        <dbReference type="ARBA" id="ARBA00008520"/>
    </source>
</evidence>